<keyword evidence="2" id="KW-0812">Transmembrane</keyword>
<keyword evidence="2" id="KW-0472">Membrane</keyword>
<keyword evidence="5" id="KW-1185">Reference proteome</keyword>
<protein>
    <submittedName>
        <fullName evidence="4">DUF5129 domain-containing protein</fullName>
    </submittedName>
</protein>
<accession>A0A2V3DSX2</accession>
<feature type="compositionally biased region" description="Gly residues" evidence="1">
    <location>
        <begin position="459"/>
        <end position="471"/>
    </location>
</feature>
<dbReference type="EMBL" id="QHLZ01000004">
    <property type="protein sequence ID" value="PXA66052.1"/>
    <property type="molecule type" value="Genomic_DNA"/>
</dbReference>
<dbReference type="RefSeq" id="WP_110105916.1">
    <property type="nucleotide sequence ID" value="NZ_JACBZZ010000001.1"/>
</dbReference>
<dbReference type="InterPro" id="IPR033435">
    <property type="entry name" value="DUF5129"/>
</dbReference>
<comment type="caution">
    <text evidence="4">The sequence shown here is derived from an EMBL/GenBank/DDBJ whole genome shotgun (WGS) entry which is preliminary data.</text>
</comment>
<dbReference type="Proteomes" id="UP000246303">
    <property type="component" value="Unassembled WGS sequence"/>
</dbReference>
<keyword evidence="3" id="KW-0732">Signal</keyword>
<evidence type="ECO:0000256" key="2">
    <source>
        <dbReference type="SAM" id="Phobius"/>
    </source>
</evidence>
<dbReference type="Pfam" id="PF17173">
    <property type="entry name" value="DUF5129"/>
    <property type="match status" value="1"/>
</dbReference>
<sequence>MKKTLGILLLALMTMVGVAPAAVAEAPASVVIEDTAGVLFEPQLVTALENINFRAPTKVVIFTRNGKKSDNFNEEVLRYARALHPDWLSADGQKFADGLFIFAFDPVGRQVGTYMGEDRKVSLSKRAAIQDSARDLFRDAQWTDGTITGVKKAAKLINQPWYQSTWFFISTGIAALFTTLGFGIRAAMRSKNRKKAAEHLKRGDAGFASVSLALETTELNAKTIPEASSYGALVLEKYRNFSARYNEASVLNQQSHAYSQKELSKKANVMIVCQYADLAQELDALDDVIGDTNTLLNRFSGWEGAWDRQIRPLRDDLHQLPTLVSQLEAQGLPSTLVLNSFGPQKLAELEQLGASFQEGRITPEAALDQLAHIREGLTALLQQHADAAIDKYAKTSSEKTAMRSSMDADRKEDFHRRQPTILGSVYGWNSFYSVVSFNSGYVSARQQVDTTRSNASAGGSTGYGSSGGSFSGSGSSSRF</sequence>
<dbReference type="AlphaFoldDB" id="A0A2V3DSX2"/>
<proteinExistence type="predicted"/>
<keyword evidence="2" id="KW-1133">Transmembrane helix</keyword>
<feature type="region of interest" description="Disordered" evidence="1">
    <location>
        <begin position="452"/>
        <end position="479"/>
    </location>
</feature>
<feature type="chain" id="PRO_5044216279" evidence="3">
    <location>
        <begin position="22"/>
        <end position="479"/>
    </location>
</feature>
<evidence type="ECO:0000256" key="3">
    <source>
        <dbReference type="SAM" id="SignalP"/>
    </source>
</evidence>
<gene>
    <name evidence="4" type="ORF">CVS29_08725</name>
</gene>
<evidence type="ECO:0000313" key="5">
    <source>
        <dbReference type="Proteomes" id="UP000246303"/>
    </source>
</evidence>
<evidence type="ECO:0000313" key="4">
    <source>
        <dbReference type="EMBL" id="PXA66052.1"/>
    </source>
</evidence>
<name>A0A2V3DSX2_9MICC</name>
<reference evidence="4 5" key="1">
    <citation type="submission" date="2018-05" db="EMBL/GenBank/DDBJ databases">
        <title>Genetic diversity of glacier-inhabiting Cryobacterium bacteria in China and description of Cryobacterium mengkeensis sp. nov. and Arthrobacter glacialis sp. nov.</title>
        <authorList>
            <person name="Liu Q."/>
            <person name="Xin Y.-H."/>
        </authorList>
    </citation>
    <scope>NUCLEOTIDE SEQUENCE [LARGE SCALE GENOMIC DNA]</scope>
    <source>
        <strain evidence="4 5">GP3</strain>
    </source>
</reference>
<organism evidence="4 5">
    <name type="scientific">Arthrobacter psychrochitiniphilus</name>
    <dbReference type="NCBI Taxonomy" id="291045"/>
    <lineage>
        <taxon>Bacteria</taxon>
        <taxon>Bacillati</taxon>
        <taxon>Actinomycetota</taxon>
        <taxon>Actinomycetes</taxon>
        <taxon>Micrococcales</taxon>
        <taxon>Micrococcaceae</taxon>
        <taxon>Arthrobacter</taxon>
    </lineage>
</organism>
<feature type="signal peptide" evidence="3">
    <location>
        <begin position="1"/>
        <end position="21"/>
    </location>
</feature>
<feature type="transmembrane region" description="Helical" evidence="2">
    <location>
        <begin position="165"/>
        <end position="184"/>
    </location>
</feature>
<evidence type="ECO:0000256" key="1">
    <source>
        <dbReference type="SAM" id="MobiDB-lite"/>
    </source>
</evidence>
<dbReference type="OrthoDB" id="3249697at2"/>